<evidence type="ECO:0000259" key="1">
    <source>
        <dbReference type="Pfam" id="PF02625"/>
    </source>
</evidence>
<dbReference type="InterPro" id="IPR003777">
    <property type="entry name" value="XdhC_CoxI"/>
</dbReference>
<dbReference type="EMBL" id="PGET01000001">
    <property type="protein sequence ID" value="PJJ29401.1"/>
    <property type="molecule type" value="Genomic_DNA"/>
</dbReference>
<dbReference type="AlphaFoldDB" id="A0A2M8Z7I8"/>
<dbReference type="SUPFAM" id="SSF51735">
    <property type="entry name" value="NAD(P)-binding Rossmann-fold domains"/>
    <property type="match status" value="1"/>
</dbReference>
<dbReference type="PANTHER" id="PTHR30388">
    <property type="entry name" value="ALDEHYDE OXIDOREDUCTASE MOLYBDENUM COFACTOR ASSEMBLY PROTEIN"/>
    <property type="match status" value="1"/>
</dbReference>
<feature type="domain" description="XdhC- CoxI" evidence="1">
    <location>
        <begin position="259"/>
        <end position="316"/>
    </location>
</feature>
<sequence>MTAGFYEELKNADKNTNLISLTIVEGKGLGGKALWSNGEIICRQGVENAFDAFSEDLKSIDKTQTIKAQDSTLYCEFVTGEKYMVVCGAGHISIPIIRIGRMLGFHVTVIDDRLSFANTARKEGADTVICKPFGEALQEIEGTAGHYFIIVTRGHRYDQDCLSQIIGKKNAYIGMIGSKVRVKLVKDFLADEGISRELLDQVFTPIGLKINAQTPEEIAVAIMAEIIQVKNGSKNSFGYPKEILDVLTSVELSDMPKSLVTIVSRKGSAPRDVGSKMVVMLDGSTIGTIGGGCVESEVCAAAREVARDKKPVLMKVDMTPGNAEDEGMVCGGMVEVYIEPVLS</sequence>
<dbReference type="PANTHER" id="PTHR30388:SF6">
    <property type="entry name" value="XANTHINE DEHYDROGENASE SUBUNIT A-RELATED"/>
    <property type="match status" value="1"/>
</dbReference>
<dbReference type="RefSeq" id="WP_100305791.1">
    <property type="nucleotide sequence ID" value="NZ_PGET01000001.1"/>
</dbReference>
<proteinExistence type="predicted"/>
<dbReference type="Proteomes" id="UP000231092">
    <property type="component" value="Unassembled WGS sequence"/>
</dbReference>
<comment type="caution">
    <text evidence="3">The sequence shown here is derived from an EMBL/GenBank/DDBJ whole genome shotgun (WGS) entry which is preliminary data.</text>
</comment>
<organism evidence="3 4">
    <name type="scientific">[Clostridium] celerecrescens 18A</name>
    <dbReference type="NCBI Taxonomy" id="1286362"/>
    <lineage>
        <taxon>Bacteria</taxon>
        <taxon>Bacillati</taxon>
        <taxon>Bacillota</taxon>
        <taxon>Clostridia</taxon>
        <taxon>Lachnospirales</taxon>
        <taxon>Lachnospiraceae</taxon>
        <taxon>Lacrimispora</taxon>
    </lineage>
</organism>
<evidence type="ECO:0000313" key="3">
    <source>
        <dbReference type="EMBL" id="PJJ29401.1"/>
    </source>
</evidence>
<evidence type="ECO:0000313" key="4">
    <source>
        <dbReference type="Proteomes" id="UP000231092"/>
    </source>
</evidence>
<name>A0A2M8Z7I8_9FIRM</name>
<protein>
    <submittedName>
        <fullName evidence="3">Xanthine dehydrogenase accessory factor</fullName>
    </submittedName>
</protein>
<dbReference type="Gene3D" id="3.40.50.720">
    <property type="entry name" value="NAD(P)-binding Rossmann-like Domain"/>
    <property type="match status" value="1"/>
</dbReference>
<dbReference type="InterPro" id="IPR036291">
    <property type="entry name" value="NAD(P)-bd_dom_sf"/>
</dbReference>
<evidence type="ECO:0000259" key="2">
    <source>
        <dbReference type="Pfam" id="PF13478"/>
    </source>
</evidence>
<dbReference type="OrthoDB" id="9773039at2"/>
<gene>
    <name evidence="3" type="ORF">H171_2942</name>
</gene>
<dbReference type="InterPro" id="IPR027051">
    <property type="entry name" value="XdhC_Rossmann_dom"/>
</dbReference>
<reference evidence="3 4" key="1">
    <citation type="submission" date="2017-11" db="EMBL/GenBank/DDBJ databases">
        <title>Understudied soil microbes with underappreciated capabilities: Untangling the Clostridium saccharolyticum group.</title>
        <authorList>
            <person name="Leschine S."/>
        </authorList>
    </citation>
    <scope>NUCLEOTIDE SEQUENCE [LARGE SCALE GENOMIC DNA]</scope>
    <source>
        <strain evidence="3 4">18A</strain>
    </source>
</reference>
<feature type="domain" description="XdhC Rossmann" evidence="2">
    <location>
        <begin position="84"/>
        <end position="226"/>
    </location>
</feature>
<dbReference type="Pfam" id="PF02625">
    <property type="entry name" value="XdhC_CoxI"/>
    <property type="match status" value="1"/>
</dbReference>
<dbReference type="InterPro" id="IPR052698">
    <property type="entry name" value="MoCofactor_Util/Proc"/>
</dbReference>
<accession>A0A2M8Z7I8</accession>
<dbReference type="Pfam" id="PF13478">
    <property type="entry name" value="XdhC_C"/>
    <property type="match status" value="1"/>
</dbReference>